<evidence type="ECO:0000313" key="10">
    <source>
        <dbReference type="EMBL" id="PJI86139.1"/>
    </source>
</evidence>
<dbReference type="InterPro" id="IPR001753">
    <property type="entry name" value="Enoyl-CoA_hydra/iso"/>
</dbReference>
<dbReference type="CDD" id="cd06558">
    <property type="entry name" value="crotonase-like"/>
    <property type="match status" value="1"/>
</dbReference>
<dbReference type="PROSITE" id="PS00166">
    <property type="entry name" value="ENOYL_COA_HYDRATASE"/>
    <property type="match status" value="1"/>
</dbReference>
<dbReference type="GO" id="GO:0004300">
    <property type="term" value="F:enoyl-CoA hydratase activity"/>
    <property type="evidence" value="ECO:0007669"/>
    <property type="project" value="UniProtKB-EC"/>
</dbReference>
<dbReference type="SUPFAM" id="SSF52096">
    <property type="entry name" value="ClpP/crotonase"/>
    <property type="match status" value="1"/>
</dbReference>
<dbReference type="AlphaFoldDB" id="A0A2M8W5E3"/>
<comment type="catalytic activity">
    <reaction evidence="8">
        <text>a 4-saturated-(3S)-3-hydroxyacyl-CoA = a (3E)-enoyl-CoA + H2O</text>
        <dbReference type="Rhea" id="RHEA:20724"/>
        <dbReference type="ChEBI" id="CHEBI:15377"/>
        <dbReference type="ChEBI" id="CHEBI:58521"/>
        <dbReference type="ChEBI" id="CHEBI:137480"/>
        <dbReference type="EC" id="4.2.1.17"/>
    </reaction>
</comment>
<keyword evidence="6" id="KW-0456">Lyase</keyword>
<evidence type="ECO:0000256" key="7">
    <source>
        <dbReference type="ARBA" id="ARBA00023709"/>
    </source>
</evidence>
<evidence type="ECO:0000256" key="2">
    <source>
        <dbReference type="ARBA" id="ARBA00005254"/>
    </source>
</evidence>
<name>A0A2M8W5E3_9RHOB</name>
<comment type="function">
    <text evidence="1">Could possibly oxidize fatty acids using specific components.</text>
</comment>
<comment type="catalytic activity">
    <reaction evidence="7">
        <text>a (3S)-3-hydroxyacyl-CoA = a (2E)-enoyl-CoA + H2O</text>
        <dbReference type="Rhea" id="RHEA:16105"/>
        <dbReference type="ChEBI" id="CHEBI:15377"/>
        <dbReference type="ChEBI" id="CHEBI:57318"/>
        <dbReference type="ChEBI" id="CHEBI:58856"/>
        <dbReference type="EC" id="4.2.1.17"/>
    </reaction>
</comment>
<dbReference type="OrthoDB" id="5730382at2"/>
<dbReference type="Pfam" id="PF00378">
    <property type="entry name" value="ECH_1"/>
    <property type="match status" value="1"/>
</dbReference>
<organism evidence="10 11">
    <name type="scientific">Yoonia maricola</name>
    <dbReference type="NCBI Taxonomy" id="420999"/>
    <lineage>
        <taxon>Bacteria</taxon>
        <taxon>Pseudomonadati</taxon>
        <taxon>Pseudomonadota</taxon>
        <taxon>Alphaproteobacteria</taxon>
        <taxon>Rhodobacterales</taxon>
        <taxon>Paracoccaceae</taxon>
        <taxon>Yoonia</taxon>
    </lineage>
</organism>
<dbReference type="Proteomes" id="UP000228531">
    <property type="component" value="Unassembled WGS sequence"/>
</dbReference>
<evidence type="ECO:0000256" key="6">
    <source>
        <dbReference type="ARBA" id="ARBA00023239"/>
    </source>
</evidence>
<evidence type="ECO:0000256" key="1">
    <source>
        <dbReference type="ARBA" id="ARBA00002994"/>
    </source>
</evidence>
<dbReference type="FunFam" id="1.10.12.10:FF:000001">
    <property type="entry name" value="Probable enoyl-CoA hydratase, mitochondrial"/>
    <property type="match status" value="1"/>
</dbReference>
<dbReference type="EC" id="4.2.1.17" evidence="3"/>
<sequence>MAFETIIVDISDNVAIIKLNRPDAMNALNSKLLGELCTALEEADASDKVRCIIITGSDKAFAAGADISEMANKSFVEMYTQRFFENETDRFNRTRKPIIAAVAGYALGGGCELAMMCDFIIAAENAKFGQPEINLGVIAGLGGTQRLTRFVGKAKSMDMHLTGRFMDAAEAESSGLVSRVVPAKKLISEAKAAAEKISEKSLIATMAAKDAVDRAYETTLAEGLNYERRLFHSLFSTEDQSEGMSAFTEKREAQFRDK</sequence>
<dbReference type="EMBL" id="PGTY01000002">
    <property type="protein sequence ID" value="PJI86139.1"/>
    <property type="molecule type" value="Genomic_DNA"/>
</dbReference>
<dbReference type="RefSeq" id="WP_100368459.1">
    <property type="nucleotide sequence ID" value="NZ_PGTY01000002.1"/>
</dbReference>
<dbReference type="FunFam" id="3.90.226.10:FF:000019">
    <property type="entry name" value="Enoyl-CoA hydratase, mitochondrial"/>
    <property type="match status" value="1"/>
</dbReference>
<accession>A0A2M8W5E3</accession>
<dbReference type="PANTHER" id="PTHR11941">
    <property type="entry name" value="ENOYL-COA HYDRATASE-RELATED"/>
    <property type="match status" value="1"/>
</dbReference>
<proteinExistence type="inferred from homology"/>
<comment type="caution">
    <text evidence="10">The sequence shown here is derived from an EMBL/GenBank/DDBJ whole genome shotgun (WGS) entry which is preliminary data.</text>
</comment>
<dbReference type="InterPro" id="IPR029045">
    <property type="entry name" value="ClpP/crotonase-like_dom_sf"/>
</dbReference>
<protein>
    <recommendedName>
        <fullName evidence="3">enoyl-CoA hydratase</fullName>
        <ecNumber evidence="3">4.2.1.17</ecNumber>
    </recommendedName>
</protein>
<dbReference type="Gene3D" id="3.90.226.10">
    <property type="entry name" value="2-enoyl-CoA Hydratase, Chain A, domain 1"/>
    <property type="match status" value="1"/>
</dbReference>
<evidence type="ECO:0000256" key="5">
    <source>
        <dbReference type="ARBA" id="ARBA00023098"/>
    </source>
</evidence>
<gene>
    <name evidence="10" type="ORF">BC777_2497</name>
</gene>
<keyword evidence="11" id="KW-1185">Reference proteome</keyword>
<evidence type="ECO:0000313" key="11">
    <source>
        <dbReference type="Proteomes" id="UP000228531"/>
    </source>
</evidence>
<dbReference type="NCBIfam" id="NF004517">
    <property type="entry name" value="PRK05862.1"/>
    <property type="match status" value="1"/>
</dbReference>
<keyword evidence="4" id="KW-0276">Fatty acid metabolism</keyword>
<dbReference type="Gene3D" id="1.10.12.10">
    <property type="entry name" value="Lyase 2-enoyl-coa Hydratase, Chain A, domain 2"/>
    <property type="match status" value="1"/>
</dbReference>
<reference evidence="10 11" key="1">
    <citation type="submission" date="2017-11" db="EMBL/GenBank/DDBJ databases">
        <title>Genomic Encyclopedia of Archaeal and Bacterial Type Strains, Phase II (KMG-II): From Individual Species to Whole Genera.</title>
        <authorList>
            <person name="Goeker M."/>
        </authorList>
    </citation>
    <scope>NUCLEOTIDE SEQUENCE [LARGE SCALE GENOMIC DNA]</scope>
    <source>
        <strain evidence="10 11">DSM 29128</strain>
    </source>
</reference>
<evidence type="ECO:0000256" key="8">
    <source>
        <dbReference type="ARBA" id="ARBA00023717"/>
    </source>
</evidence>
<dbReference type="InterPro" id="IPR018376">
    <property type="entry name" value="Enoyl-CoA_hyd/isom_CS"/>
</dbReference>
<keyword evidence="5" id="KW-0443">Lipid metabolism</keyword>
<evidence type="ECO:0000256" key="3">
    <source>
        <dbReference type="ARBA" id="ARBA00012076"/>
    </source>
</evidence>
<dbReference type="GO" id="GO:0006635">
    <property type="term" value="P:fatty acid beta-oxidation"/>
    <property type="evidence" value="ECO:0007669"/>
    <property type="project" value="TreeGrafter"/>
</dbReference>
<evidence type="ECO:0000256" key="4">
    <source>
        <dbReference type="ARBA" id="ARBA00022832"/>
    </source>
</evidence>
<dbReference type="PANTHER" id="PTHR11941:SF54">
    <property type="entry name" value="ENOYL-COA HYDRATASE, MITOCHONDRIAL"/>
    <property type="match status" value="1"/>
</dbReference>
<evidence type="ECO:0000256" key="9">
    <source>
        <dbReference type="RuleBase" id="RU003707"/>
    </source>
</evidence>
<comment type="similarity">
    <text evidence="2 9">Belongs to the enoyl-CoA hydratase/isomerase family.</text>
</comment>
<dbReference type="InterPro" id="IPR014748">
    <property type="entry name" value="Enoyl-CoA_hydra_C"/>
</dbReference>